<evidence type="ECO:0000313" key="1">
    <source>
        <dbReference type="EMBL" id="ACD90277.1"/>
    </source>
</evidence>
<organism evidence="1 2">
    <name type="scientific">Chlorobium limicola (strain DSM 245 / NBRC 103803 / 6330)</name>
    <dbReference type="NCBI Taxonomy" id="290315"/>
    <lineage>
        <taxon>Bacteria</taxon>
        <taxon>Pseudomonadati</taxon>
        <taxon>Chlorobiota</taxon>
        <taxon>Chlorobiia</taxon>
        <taxon>Chlorobiales</taxon>
        <taxon>Chlorobiaceae</taxon>
        <taxon>Chlorobium/Pelodictyon group</taxon>
        <taxon>Chlorobium</taxon>
    </lineage>
</organism>
<gene>
    <name evidence="1" type="ordered locus">Clim_1210</name>
</gene>
<dbReference type="EMBL" id="CP001097">
    <property type="protein sequence ID" value="ACD90277.1"/>
    <property type="molecule type" value="Genomic_DNA"/>
</dbReference>
<dbReference type="KEGG" id="cli:Clim_1210"/>
<name>B3ECK2_CHLL2</name>
<dbReference type="HOGENOM" id="CLU_2877607_0_0_10"/>
<proteinExistence type="predicted"/>
<sequence>MCPDIFIGMAEPGCRHFNPQIGRAYCQTVLLVHPGRPGTGSFGTASNALKTRNKVGLSHQAAA</sequence>
<dbReference type="AlphaFoldDB" id="B3ECK2"/>
<dbReference type="Proteomes" id="UP000008841">
    <property type="component" value="Chromosome"/>
</dbReference>
<reference evidence="1 2" key="1">
    <citation type="submission" date="2008-05" db="EMBL/GenBank/DDBJ databases">
        <title>Complete sequence of Chlorobium limicola DSM 245.</title>
        <authorList>
            <consortium name="US DOE Joint Genome Institute"/>
            <person name="Lucas S."/>
            <person name="Copeland A."/>
            <person name="Lapidus A."/>
            <person name="Glavina del Rio T."/>
            <person name="Dalin E."/>
            <person name="Tice H."/>
            <person name="Bruce D."/>
            <person name="Goodwin L."/>
            <person name="Pitluck S."/>
            <person name="Schmutz J."/>
            <person name="Larimer F."/>
            <person name="Land M."/>
            <person name="Hauser L."/>
            <person name="Kyrpides N."/>
            <person name="Ovchinnikova G."/>
            <person name="Zhao F."/>
            <person name="Li T."/>
            <person name="Liu Z."/>
            <person name="Overmann J."/>
            <person name="Bryant D.A."/>
            <person name="Richardson P."/>
        </authorList>
    </citation>
    <scope>NUCLEOTIDE SEQUENCE [LARGE SCALE GENOMIC DNA]</scope>
    <source>
        <strain evidence="2">DSM 245 / NBRC 103803 / 6330</strain>
    </source>
</reference>
<protein>
    <submittedName>
        <fullName evidence="1">Uncharacterized protein</fullName>
    </submittedName>
</protein>
<evidence type="ECO:0000313" key="2">
    <source>
        <dbReference type="Proteomes" id="UP000008841"/>
    </source>
</evidence>
<accession>B3ECK2</accession>